<feature type="non-terminal residue" evidence="1">
    <location>
        <position position="1"/>
    </location>
</feature>
<organism evidence="1">
    <name type="scientific">Arion vulgaris</name>
    <dbReference type="NCBI Taxonomy" id="1028688"/>
    <lineage>
        <taxon>Eukaryota</taxon>
        <taxon>Metazoa</taxon>
        <taxon>Spiralia</taxon>
        <taxon>Lophotrochozoa</taxon>
        <taxon>Mollusca</taxon>
        <taxon>Gastropoda</taxon>
        <taxon>Heterobranchia</taxon>
        <taxon>Euthyneura</taxon>
        <taxon>Panpulmonata</taxon>
        <taxon>Eupulmonata</taxon>
        <taxon>Stylommatophora</taxon>
        <taxon>Helicina</taxon>
        <taxon>Arionoidea</taxon>
        <taxon>Arionidae</taxon>
        <taxon>Arion</taxon>
    </lineage>
</organism>
<sequence length="73" mass="8161">KKPKRLVPKKIVRFNLMTKSSSSEIMLSSSRPMDSLMKPAGEQGLELKSQSCVNIATPNVFSRLSYPRTFSIS</sequence>
<proteinExistence type="predicted"/>
<gene>
    <name evidence="1" type="primary">ORF2597</name>
</gene>
<dbReference type="AlphaFoldDB" id="A0A0B6XVG9"/>
<reference evidence="1" key="1">
    <citation type="submission" date="2014-12" db="EMBL/GenBank/DDBJ databases">
        <title>Insight into the proteome of Arion vulgaris.</title>
        <authorList>
            <person name="Aradska J."/>
            <person name="Bulat T."/>
            <person name="Smidak R."/>
            <person name="Sarate P."/>
            <person name="Gangsoo J."/>
            <person name="Sialana F."/>
            <person name="Bilban M."/>
            <person name="Lubec G."/>
        </authorList>
    </citation>
    <scope>NUCLEOTIDE SEQUENCE</scope>
    <source>
        <tissue evidence="1">Skin</tissue>
    </source>
</reference>
<accession>A0A0B6XVG9</accession>
<protein>
    <submittedName>
        <fullName evidence="1">Uncharacterized protein</fullName>
    </submittedName>
</protein>
<name>A0A0B6XVG9_9EUPU</name>
<feature type="non-terminal residue" evidence="1">
    <location>
        <position position="73"/>
    </location>
</feature>
<dbReference type="EMBL" id="HACG01001039">
    <property type="protein sequence ID" value="CEK47904.1"/>
    <property type="molecule type" value="Transcribed_RNA"/>
</dbReference>
<evidence type="ECO:0000313" key="1">
    <source>
        <dbReference type="EMBL" id="CEK47904.1"/>
    </source>
</evidence>